<dbReference type="GO" id="GO:0016616">
    <property type="term" value="F:oxidoreductase activity, acting on the CH-OH group of donors, NAD or NADP as acceptor"/>
    <property type="evidence" value="ECO:0007669"/>
    <property type="project" value="TreeGrafter"/>
</dbReference>
<evidence type="ECO:0000256" key="1">
    <source>
        <dbReference type="ARBA" id="ARBA00023002"/>
    </source>
</evidence>
<proteinExistence type="inferred from homology"/>
<name>A0A074W732_AURM1</name>
<dbReference type="EMBL" id="KL584826">
    <property type="protein sequence ID" value="KEQ65707.1"/>
    <property type="molecule type" value="Genomic_DNA"/>
</dbReference>
<dbReference type="PANTHER" id="PTHR10366:SF564">
    <property type="entry name" value="STEROL-4-ALPHA-CARBOXYLATE 3-DEHYDROGENASE, DECARBOXYLATING"/>
    <property type="match status" value="1"/>
</dbReference>
<comment type="similarity">
    <text evidence="2">Belongs to the NAD(P)-dependent epimerase/dehydratase family. Dihydroflavonol-4-reductase subfamily.</text>
</comment>
<dbReference type="AlphaFoldDB" id="A0A074W732"/>
<dbReference type="PANTHER" id="PTHR10366">
    <property type="entry name" value="NAD DEPENDENT EPIMERASE/DEHYDRATASE"/>
    <property type="match status" value="1"/>
</dbReference>
<dbReference type="SUPFAM" id="SSF51735">
    <property type="entry name" value="NAD(P)-binding Rossmann-fold domains"/>
    <property type="match status" value="1"/>
</dbReference>
<dbReference type="STRING" id="1043003.A0A074W732"/>
<organism evidence="4 5">
    <name type="scientific">Aureobasidium melanogenum (strain CBS 110374)</name>
    <name type="common">Aureobasidium pullulans var. melanogenum</name>
    <dbReference type="NCBI Taxonomy" id="1043003"/>
    <lineage>
        <taxon>Eukaryota</taxon>
        <taxon>Fungi</taxon>
        <taxon>Dikarya</taxon>
        <taxon>Ascomycota</taxon>
        <taxon>Pezizomycotina</taxon>
        <taxon>Dothideomycetes</taxon>
        <taxon>Dothideomycetidae</taxon>
        <taxon>Dothideales</taxon>
        <taxon>Saccotheciaceae</taxon>
        <taxon>Aureobasidium</taxon>
    </lineage>
</organism>
<evidence type="ECO:0000256" key="2">
    <source>
        <dbReference type="ARBA" id="ARBA00023445"/>
    </source>
</evidence>
<dbReference type="GeneID" id="63913738"/>
<feature type="domain" description="NAD-dependent epimerase/dehydratase" evidence="3">
    <location>
        <begin position="10"/>
        <end position="262"/>
    </location>
</feature>
<dbReference type="RefSeq" id="XP_040882730.1">
    <property type="nucleotide sequence ID" value="XM_041020365.1"/>
</dbReference>
<dbReference type="InterPro" id="IPR036291">
    <property type="entry name" value="NAD(P)-bd_dom_sf"/>
</dbReference>
<dbReference type="Pfam" id="PF01370">
    <property type="entry name" value="Epimerase"/>
    <property type="match status" value="1"/>
</dbReference>
<keyword evidence="5" id="KW-1185">Reference proteome</keyword>
<accession>A0A074W732</accession>
<dbReference type="Gene3D" id="3.40.50.720">
    <property type="entry name" value="NAD(P)-binding Rossmann-like Domain"/>
    <property type="match status" value="1"/>
</dbReference>
<reference evidence="4 5" key="1">
    <citation type="journal article" date="2014" name="BMC Genomics">
        <title>Genome sequencing of four Aureobasidium pullulans varieties: biotechnological potential, stress tolerance, and description of new species.</title>
        <authorList>
            <person name="Gostin Ar C."/>
            <person name="Ohm R.A."/>
            <person name="Kogej T."/>
            <person name="Sonjak S."/>
            <person name="Turk M."/>
            <person name="Zajc J."/>
            <person name="Zalar P."/>
            <person name="Grube M."/>
            <person name="Sun H."/>
            <person name="Han J."/>
            <person name="Sharma A."/>
            <person name="Chiniquy J."/>
            <person name="Ngan C.Y."/>
            <person name="Lipzen A."/>
            <person name="Barry K."/>
            <person name="Grigoriev I.V."/>
            <person name="Gunde-Cimerman N."/>
        </authorList>
    </citation>
    <scope>NUCLEOTIDE SEQUENCE [LARGE SCALE GENOMIC DNA]</scope>
    <source>
        <strain evidence="4 5">CBS 110374</strain>
    </source>
</reference>
<gene>
    <name evidence="4" type="ORF">M437DRAFT_41344</name>
</gene>
<dbReference type="CDD" id="cd05227">
    <property type="entry name" value="AR_SDR_e"/>
    <property type="match status" value="1"/>
</dbReference>
<evidence type="ECO:0000259" key="3">
    <source>
        <dbReference type="Pfam" id="PF01370"/>
    </source>
</evidence>
<sequence length="347" mass="37731">MSKPASEQTILVTGASGFMATHIISSFLSAGYNVRGTVRSEKSAEGVKKSHPEHVSQLSFAIVPDIAAPHAFDEAVKGVDGVIHNASPFAFDVKDNEKELLKPAIQGTKGCLEAVKKFAPKVKRVVVTSSFAAIVDMSKGTRPGYTYSEKDWNPCSYEDAKKGDGSVAYCASKAFAEREAWEFGKDPEVKFDVVTICPPMVYGPPHHAVPDMSKLNTSSADIYRFINGSTKEIGDTAFPLYVDVRDVATAHLKAYELPEASNQRFAVSSGNFTYQRVCDIIRAKFPELKSKVPEGNPGEAFPDFFSLSNEKAKKVLGIEFIGLEQMLVDTVKSLLELEKAASENGSK</sequence>
<evidence type="ECO:0000313" key="5">
    <source>
        <dbReference type="Proteomes" id="UP000030672"/>
    </source>
</evidence>
<dbReference type="FunFam" id="3.40.50.720:FF:000191">
    <property type="entry name" value="Methylglyoxal reductase (NADPH-dependent)"/>
    <property type="match status" value="1"/>
</dbReference>
<dbReference type="InterPro" id="IPR001509">
    <property type="entry name" value="Epimerase_deHydtase"/>
</dbReference>
<dbReference type="Proteomes" id="UP000030672">
    <property type="component" value="Unassembled WGS sequence"/>
</dbReference>
<protein>
    <submittedName>
        <fullName evidence="4">Putative cinnamoyl-CoA reductase</fullName>
    </submittedName>
</protein>
<keyword evidence="1" id="KW-0560">Oxidoreductase</keyword>
<dbReference type="InterPro" id="IPR050425">
    <property type="entry name" value="NAD(P)_dehydrat-like"/>
</dbReference>
<evidence type="ECO:0000313" key="4">
    <source>
        <dbReference type="EMBL" id="KEQ65707.1"/>
    </source>
</evidence>
<dbReference type="HOGENOM" id="CLU_007383_9_2_1"/>